<name>A0A9W4WPH2_9GLOM</name>
<feature type="region of interest" description="Disordered" evidence="4">
    <location>
        <begin position="1"/>
        <end position="63"/>
    </location>
</feature>
<protein>
    <submittedName>
        <fullName evidence="6">17348_t:CDS:1</fullName>
    </submittedName>
</protein>
<evidence type="ECO:0000259" key="5">
    <source>
        <dbReference type="Pfam" id="PF00170"/>
    </source>
</evidence>
<evidence type="ECO:0000313" key="7">
    <source>
        <dbReference type="Proteomes" id="UP001153678"/>
    </source>
</evidence>
<evidence type="ECO:0000256" key="3">
    <source>
        <dbReference type="SAM" id="Coils"/>
    </source>
</evidence>
<dbReference type="PANTHER" id="PTHR40621">
    <property type="entry name" value="TRANSCRIPTION FACTOR KAPC-RELATED"/>
    <property type="match status" value="1"/>
</dbReference>
<accession>A0A9W4WPH2</accession>
<keyword evidence="3" id="KW-0175">Coiled coil</keyword>
<gene>
    <name evidence="6" type="ORF">FWILDA_LOCUS7609</name>
</gene>
<dbReference type="OrthoDB" id="2593073at2759"/>
<evidence type="ECO:0000256" key="2">
    <source>
        <dbReference type="ARBA" id="ARBA00023242"/>
    </source>
</evidence>
<dbReference type="Proteomes" id="UP001153678">
    <property type="component" value="Unassembled WGS sequence"/>
</dbReference>
<feature type="coiled-coil region" evidence="3">
    <location>
        <begin position="82"/>
        <end position="123"/>
    </location>
</feature>
<evidence type="ECO:0000313" key="6">
    <source>
        <dbReference type="EMBL" id="CAI2176493.1"/>
    </source>
</evidence>
<keyword evidence="2" id="KW-0539">Nucleus</keyword>
<comment type="subcellular location">
    <subcellularLocation>
        <location evidence="1">Nucleus</location>
    </subcellularLocation>
</comment>
<dbReference type="GO" id="GO:0000976">
    <property type="term" value="F:transcription cis-regulatory region binding"/>
    <property type="evidence" value="ECO:0007669"/>
    <property type="project" value="InterPro"/>
</dbReference>
<dbReference type="Gene3D" id="1.20.5.170">
    <property type="match status" value="1"/>
</dbReference>
<comment type="caution">
    <text evidence="6">The sequence shown here is derived from an EMBL/GenBank/DDBJ whole genome shotgun (WGS) entry which is preliminary data.</text>
</comment>
<proteinExistence type="predicted"/>
<evidence type="ECO:0000256" key="4">
    <source>
        <dbReference type="SAM" id="MobiDB-lite"/>
    </source>
</evidence>
<dbReference type="SUPFAM" id="SSF57959">
    <property type="entry name" value="Leucine zipper domain"/>
    <property type="match status" value="1"/>
</dbReference>
<feature type="compositionally biased region" description="Polar residues" evidence="4">
    <location>
        <begin position="18"/>
        <end position="46"/>
    </location>
</feature>
<dbReference type="GO" id="GO:0090575">
    <property type="term" value="C:RNA polymerase II transcription regulator complex"/>
    <property type="evidence" value="ECO:0007669"/>
    <property type="project" value="TreeGrafter"/>
</dbReference>
<keyword evidence="7" id="KW-1185">Reference proteome</keyword>
<dbReference type="EMBL" id="CAMKVN010001511">
    <property type="protein sequence ID" value="CAI2176493.1"/>
    <property type="molecule type" value="Genomic_DNA"/>
</dbReference>
<dbReference type="Pfam" id="PF00170">
    <property type="entry name" value="bZIP_1"/>
    <property type="match status" value="1"/>
</dbReference>
<dbReference type="CDD" id="cd14688">
    <property type="entry name" value="bZIP_YAP"/>
    <property type="match status" value="1"/>
</dbReference>
<evidence type="ECO:0000256" key="1">
    <source>
        <dbReference type="ARBA" id="ARBA00004123"/>
    </source>
</evidence>
<dbReference type="GO" id="GO:0001228">
    <property type="term" value="F:DNA-binding transcription activator activity, RNA polymerase II-specific"/>
    <property type="evidence" value="ECO:0007669"/>
    <property type="project" value="TreeGrafter"/>
</dbReference>
<dbReference type="PANTHER" id="PTHR40621:SF6">
    <property type="entry name" value="AP-1-LIKE TRANSCRIPTION FACTOR YAP1-RELATED"/>
    <property type="match status" value="1"/>
</dbReference>
<organism evidence="6 7">
    <name type="scientific">Funneliformis geosporum</name>
    <dbReference type="NCBI Taxonomy" id="1117311"/>
    <lineage>
        <taxon>Eukaryota</taxon>
        <taxon>Fungi</taxon>
        <taxon>Fungi incertae sedis</taxon>
        <taxon>Mucoromycota</taxon>
        <taxon>Glomeromycotina</taxon>
        <taxon>Glomeromycetes</taxon>
        <taxon>Glomerales</taxon>
        <taxon>Glomeraceae</taxon>
        <taxon>Funneliformis</taxon>
    </lineage>
</organism>
<dbReference type="AlphaFoldDB" id="A0A9W4WPH2"/>
<reference evidence="6" key="1">
    <citation type="submission" date="2022-08" db="EMBL/GenBank/DDBJ databases">
        <authorList>
            <person name="Kallberg Y."/>
            <person name="Tangrot J."/>
            <person name="Rosling A."/>
        </authorList>
    </citation>
    <scope>NUCLEOTIDE SEQUENCE</scope>
    <source>
        <strain evidence="6">Wild A</strain>
    </source>
</reference>
<dbReference type="InterPro" id="IPR046347">
    <property type="entry name" value="bZIP_sf"/>
</dbReference>
<dbReference type="InterPro" id="IPR050936">
    <property type="entry name" value="AP-1-like"/>
</dbReference>
<dbReference type="InterPro" id="IPR004827">
    <property type="entry name" value="bZIP"/>
</dbReference>
<feature type="domain" description="BZIP" evidence="5">
    <location>
        <begin position="61"/>
        <end position="117"/>
    </location>
</feature>
<sequence length="355" mass="39906">MNISSTPQPLKLPIPRLPTSTHPYISDATQQTDDINKRIQQPTNKPSNKRGRKPLSSMPTTKKHIQNLINQRAFRQRREFYIRSLETRASEYEELFKDAQEEIESLKEKVALLEKQVADEEGINCCNHSIVNNSGKKEKQVADEEGINCCNHSIANNSGKNDKINNVANIGYNSPTNCDDQQSQSGECFTTFTTNSSPITSSFSFNRLDTQTSQISCGLPSIDTIDNIIRDPIFCETKEGDLCYCEPGDDLVDEIRTTTSTTTIEMDKSLSDNKHSTAKRVWILPTSVSPLYPNFVTTDDYSPDGEDTSSTQWYQDYFSPEVSSAVVSTTANSFNQFNPLNLKWILGNVQDDKLI</sequence>